<feature type="domain" description="TNase-like" evidence="1">
    <location>
        <begin position="56"/>
        <end position="152"/>
    </location>
</feature>
<dbReference type="Pfam" id="PF00565">
    <property type="entry name" value="SNase"/>
    <property type="match status" value="1"/>
</dbReference>
<dbReference type="InterPro" id="IPR035437">
    <property type="entry name" value="SNase_OB-fold_sf"/>
</dbReference>
<gene>
    <name evidence="2" type="ORF">MNNOGLJF_00040</name>
</gene>
<dbReference type="EMBL" id="MT631603">
    <property type="protein sequence ID" value="QNO55126.1"/>
    <property type="molecule type" value="Genomic_DNA"/>
</dbReference>
<dbReference type="Gene3D" id="2.40.50.90">
    <property type="match status" value="1"/>
</dbReference>
<organism evidence="2">
    <name type="scientific">Candidatus Methanophaga sp. ANME-1 ERB7</name>
    <dbReference type="NCBI Taxonomy" id="2759913"/>
    <lineage>
        <taxon>Archaea</taxon>
        <taxon>Methanobacteriati</taxon>
        <taxon>Methanobacteriota</taxon>
        <taxon>Stenosarchaea group</taxon>
        <taxon>Methanomicrobia</taxon>
        <taxon>Candidatus Methanophagales</taxon>
        <taxon>Candidatus Methanophagaceae</taxon>
        <taxon>Candidatus Methanophaga</taxon>
    </lineage>
</organism>
<dbReference type="PROSITE" id="PS50830">
    <property type="entry name" value="TNASE_3"/>
    <property type="match status" value="1"/>
</dbReference>
<accession>A0A7G9Z4E2</accession>
<dbReference type="SMART" id="SM00318">
    <property type="entry name" value="SNc"/>
    <property type="match status" value="1"/>
</dbReference>
<reference evidence="2" key="1">
    <citation type="submission" date="2020-06" db="EMBL/GenBank/DDBJ databases">
        <title>Unique genomic features of the anaerobic methanotrophic archaea.</title>
        <authorList>
            <person name="Chadwick G.L."/>
            <person name="Skennerton C.T."/>
            <person name="Laso-Perez R."/>
            <person name="Leu A.O."/>
            <person name="Speth D.R."/>
            <person name="Yu H."/>
            <person name="Morgan-Lang C."/>
            <person name="Hatzenpichler R."/>
            <person name="Goudeau D."/>
            <person name="Malmstrom R."/>
            <person name="Brazelton W.J."/>
            <person name="Woyke T."/>
            <person name="Hallam S.J."/>
            <person name="Tyson G.W."/>
            <person name="Wegener G."/>
            <person name="Boetius A."/>
            <person name="Orphan V."/>
        </authorList>
    </citation>
    <scope>NUCLEOTIDE SEQUENCE</scope>
</reference>
<evidence type="ECO:0000313" key="2">
    <source>
        <dbReference type="EMBL" id="QNO55126.1"/>
    </source>
</evidence>
<protein>
    <recommendedName>
        <fullName evidence="1">TNase-like domain-containing protein</fullName>
    </recommendedName>
</protein>
<evidence type="ECO:0000259" key="1">
    <source>
        <dbReference type="PROSITE" id="PS50830"/>
    </source>
</evidence>
<proteinExistence type="predicted"/>
<name>A0A7G9Z4E2_9EURY</name>
<dbReference type="SUPFAM" id="SSF50199">
    <property type="entry name" value="Staphylococcal nuclease"/>
    <property type="match status" value="1"/>
</dbReference>
<dbReference type="InterPro" id="IPR016071">
    <property type="entry name" value="Staphylococal_nuclease_OB-fold"/>
</dbReference>
<dbReference type="AlphaFoldDB" id="A0A7G9Z4E2"/>
<sequence>MAKEKLSLKALPFTPSLIMSIPHLISGWITEYNDNLCWMHEDSGWVFGIKELEKGKIRRGLVKNVHDGDTIDISFGIYGIRRIRLVGVNTPELGTQGGEEAKEFVNKTCLLEVIEFDVDDDIKQYDPYCRILAVIYVNSTNLNKELLRKEYAEIMHIPPSEFKPSEWKADCTPTPIPTLSSTSTPNAWF</sequence>